<dbReference type="Gene3D" id="4.10.240.10">
    <property type="entry name" value="Zn(2)-C6 fungal-type DNA-binding domain"/>
    <property type="match status" value="1"/>
</dbReference>
<keyword evidence="2" id="KW-0479">Metal-binding</keyword>
<dbReference type="InParanoid" id="A0A165BP63"/>
<dbReference type="RefSeq" id="XP_040759144.1">
    <property type="nucleotide sequence ID" value="XM_040902634.1"/>
</dbReference>
<evidence type="ECO:0000313" key="8">
    <source>
        <dbReference type="EMBL" id="KZT01404.1"/>
    </source>
</evidence>
<dbReference type="InterPro" id="IPR050815">
    <property type="entry name" value="TF_fung"/>
</dbReference>
<keyword evidence="9" id="KW-1185">Reference proteome</keyword>
<dbReference type="SUPFAM" id="SSF57701">
    <property type="entry name" value="Zn2/Cys6 DNA-binding domain"/>
    <property type="match status" value="1"/>
</dbReference>
<keyword evidence="4" id="KW-0804">Transcription</keyword>
<dbReference type="PROSITE" id="PS50048">
    <property type="entry name" value="ZN2_CY6_FUNGAL_2"/>
    <property type="match status" value="1"/>
</dbReference>
<dbReference type="GO" id="GO:0005634">
    <property type="term" value="C:nucleus"/>
    <property type="evidence" value="ECO:0007669"/>
    <property type="project" value="UniProtKB-SubCell"/>
</dbReference>
<evidence type="ECO:0000256" key="3">
    <source>
        <dbReference type="ARBA" id="ARBA00023015"/>
    </source>
</evidence>
<proteinExistence type="predicted"/>
<dbReference type="Proteomes" id="UP000076871">
    <property type="component" value="Unassembled WGS sequence"/>
</dbReference>
<dbReference type="GO" id="GO:0008270">
    <property type="term" value="F:zinc ion binding"/>
    <property type="evidence" value="ECO:0007669"/>
    <property type="project" value="InterPro"/>
</dbReference>
<evidence type="ECO:0000259" key="7">
    <source>
        <dbReference type="PROSITE" id="PS50048"/>
    </source>
</evidence>
<dbReference type="CDD" id="cd00067">
    <property type="entry name" value="GAL4"/>
    <property type="match status" value="1"/>
</dbReference>
<dbReference type="PANTHER" id="PTHR47338">
    <property type="entry name" value="ZN(II)2CYS6 TRANSCRIPTION FACTOR (EUROFUNG)-RELATED"/>
    <property type="match status" value="1"/>
</dbReference>
<reference evidence="8 9" key="1">
    <citation type="journal article" date="2016" name="Mol. Biol. Evol.">
        <title>Comparative Genomics of Early-Diverging Mushroom-Forming Fungi Provides Insights into the Origins of Lignocellulose Decay Capabilities.</title>
        <authorList>
            <person name="Nagy L.G."/>
            <person name="Riley R."/>
            <person name="Tritt A."/>
            <person name="Adam C."/>
            <person name="Daum C."/>
            <person name="Floudas D."/>
            <person name="Sun H."/>
            <person name="Yadav J.S."/>
            <person name="Pangilinan J."/>
            <person name="Larsson K.H."/>
            <person name="Matsuura K."/>
            <person name="Barry K."/>
            <person name="Labutti K."/>
            <person name="Kuo R."/>
            <person name="Ohm R.A."/>
            <person name="Bhattacharya S.S."/>
            <person name="Shirouzu T."/>
            <person name="Yoshinaga Y."/>
            <person name="Martin F.M."/>
            <person name="Grigoriev I.V."/>
            <person name="Hibbett D.S."/>
        </authorList>
    </citation>
    <scope>NUCLEOTIDE SEQUENCE [LARGE SCALE GENOMIC DNA]</scope>
    <source>
        <strain evidence="8 9">93-53</strain>
    </source>
</reference>
<dbReference type="Pfam" id="PF00172">
    <property type="entry name" value="Zn_clus"/>
    <property type="match status" value="1"/>
</dbReference>
<dbReference type="EMBL" id="KV427665">
    <property type="protein sequence ID" value="KZT01404.1"/>
    <property type="molecule type" value="Genomic_DNA"/>
</dbReference>
<dbReference type="AlphaFoldDB" id="A0A165BP63"/>
<feature type="domain" description="Zn(2)-C6 fungal-type" evidence="7">
    <location>
        <begin position="33"/>
        <end position="62"/>
    </location>
</feature>
<evidence type="ECO:0000256" key="1">
    <source>
        <dbReference type="ARBA" id="ARBA00004123"/>
    </source>
</evidence>
<dbReference type="STRING" id="1314785.A0A165BP63"/>
<feature type="region of interest" description="Disordered" evidence="6">
    <location>
        <begin position="1"/>
        <end position="29"/>
    </location>
</feature>
<dbReference type="SMART" id="SM00066">
    <property type="entry name" value="GAL4"/>
    <property type="match status" value="1"/>
</dbReference>
<accession>A0A165BP63</accession>
<dbReference type="PANTHER" id="PTHR47338:SF5">
    <property type="entry name" value="ZN(II)2CYS6 TRANSCRIPTION FACTOR (EUROFUNG)"/>
    <property type="match status" value="1"/>
</dbReference>
<keyword evidence="3" id="KW-0805">Transcription regulation</keyword>
<organism evidence="8 9">
    <name type="scientific">Laetiporus sulphureus 93-53</name>
    <dbReference type="NCBI Taxonomy" id="1314785"/>
    <lineage>
        <taxon>Eukaryota</taxon>
        <taxon>Fungi</taxon>
        <taxon>Dikarya</taxon>
        <taxon>Basidiomycota</taxon>
        <taxon>Agaricomycotina</taxon>
        <taxon>Agaricomycetes</taxon>
        <taxon>Polyporales</taxon>
        <taxon>Laetiporus</taxon>
    </lineage>
</organism>
<protein>
    <recommendedName>
        <fullName evidence="7">Zn(2)-C6 fungal-type domain-containing protein</fullName>
    </recommendedName>
</protein>
<gene>
    <name evidence="8" type="ORF">LAESUDRAFT_483188</name>
</gene>
<evidence type="ECO:0000256" key="6">
    <source>
        <dbReference type="SAM" id="MobiDB-lite"/>
    </source>
</evidence>
<sequence length="140" mass="14791">MSEGSKPHMHEGKDSDSEGESYSPRTPRRTPMACQFCRGRKMKCDGRPICGNCSRRGIACSYVPVTETLFSISLLPSGQHSQLGAGSSQLCALCYLSLSSLVGIHGCSSTVSGRLLSLTTTLVAIGNSRSLLPCTSTSIS</sequence>
<dbReference type="InterPro" id="IPR001138">
    <property type="entry name" value="Zn2Cys6_DnaBD"/>
</dbReference>
<evidence type="ECO:0000256" key="2">
    <source>
        <dbReference type="ARBA" id="ARBA00022723"/>
    </source>
</evidence>
<dbReference type="GO" id="GO:0000981">
    <property type="term" value="F:DNA-binding transcription factor activity, RNA polymerase II-specific"/>
    <property type="evidence" value="ECO:0007669"/>
    <property type="project" value="InterPro"/>
</dbReference>
<name>A0A165BP63_9APHY</name>
<evidence type="ECO:0000313" key="9">
    <source>
        <dbReference type="Proteomes" id="UP000076871"/>
    </source>
</evidence>
<feature type="compositionally biased region" description="Basic and acidic residues" evidence="6">
    <location>
        <begin position="1"/>
        <end position="16"/>
    </location>
</feature>
<dbReference type="InterPro" id="IPR036864">
    <property type="entry name" value="Zn2-C6_fun-type_DNA-bd_sf"/>
</dbReference>
<evidence type="ECO:0000256" key="5">
    <source>
        <dbReference type="ARBA" id="ARBA00023242"/>
    </source>
</evidence>
<evidence type="ECO:0000256" key="4">
    <source>
        <dbReference type="ARBA" id="ARBA00023163"/>
    </source>
</evidence>
<dbReference type="GeneID" id="63819665"/>
<dbReference type="OrthoDB" id="39175at2759"/>
<keyword evidence="5" id="KW-0539">Nucleus</keyword>
<dbReference type="PROSITE" id="PS00463">
    <property type="entry name" value="ZN2_CY6_FUNGAL_1"/>
    <property type="match status" value="1"/>
</dbReference>
<comment type="subcellular location">
    <subcellularLocation>
        <location evidence="1">Nucleus</location>
    </subcellularLocation>
</comment>